<keyword evidence="4" id="KW-1185">Reference proteome</keyword>
<accession>A0ABU0ALK7</accession>
<evidence type="ECO:0000259" key="2">
    <source>
        <dbReference type="Pfam" id="PF00171"/>
    </source>
</evidence>
<evidence type="ECO:0000256" key="1">
    <source>
        <dbReference type="ARBA" id="ARBA00023002"/>
    </source>
</evidence>
<dbReference type="Proteomes" id="UP001238088">
    <property type="component" value="Unassembled WGS sequence"/>
</dbReference>
<dbReference type="InterPro" id="IPR015590">
    <property type="entry name" value="Aldehyde_DH_dom"/>
</dbReference>
<reference evidence="3 4" key="1">
    <citation type="submission" date="2023-07" db="EMBL/GenBank/DDBJ databases">
        <title>Genomic Encyclopedia of Type Strains, Phase IV (KMG-IV): sequencing the most valuable type-strain genomes for metagenomic binning, comparative biology and taxonomic classification.</title>
        <authorList>
            <person name="Goeker M."/>
        </authorList>
    </citation>
    <scope>NUCLEOTIDE SEQUENCE [LARGE SCALE GENOMIC DNA]</scope>
    <source>
        <strain evidence="3 4">DSM 23494</strain>
    </source>
</reference>
<protein>
    <submittedName>
        <fullName evidence="3">Acyl-CoA reductase-like NAD-dependent aldehyde dehydrogenase</fullName>
    </submittedName>
</protein>
<dbReference type="SUPFAM" id="SSF53720">
    <property type="entry name" value="ALDH-like"/>
    <property type="match status" value="1"/>
</dbReference>
<keyword evidence="1" id="KW-0560">Oxidoreductase</keyword>
<dbReference type="InterPro" id="IPR016162">
    <property type="entry name" value="Ald_DH_N"/>
</dbReference>
<feature type="domain" description="Aldehyde dehydrogenase" evidence="2">
    <location>
        <begin position="1"/>
        <end position="42"/>
    </location>
</feature>
<dbReference type="Pfam" id="PF00171">
    <property type="entry name" value="Aldedh"/>
    <property type="match status" value="1"/>
</dbReference>
<dbReference type="InterPro" id="IPR016161">
    <property type="entry name" value="Ald_DH/histidinol_DH"/>
</dbReference>
<organism evidence="3 4">
    <name type="scientific">Cytobacillus purgationiresistens</name>
    <dbReference type="NCBI Taxonomy" id="863449"/>
    <lineage>
        <taxon>Bacteria</taxon>
        <taxon>Bacillati</taxon>
        <taxon>Bacillota</taxon>
        <taxon>Bacilli</taxon>
        <taxon>Bacillales</taxon>
        <taxon>Bacillaceae</taxon>
        <taxon>Cytobacillus</taxon>
    </lineage>
</organism>
<dbReference type="EMBL" id="JAUSUB010000020">
    <property type="protein sequence ID" value="MDQ0272158.1"/>
    <property type="molecule type" value="Genomic_DNA"/>
</dbReference>
<evidence type="ECO:0000313" key="4">
    <source>
        <dbReference type="Proteomes" id="UP001238088"/>
    </source>
</evidence>
<name>A0ABU0ALK7_9BACI</name>
<proteinExistence type="predicted"/>
<dbReference type="Gene3D" id="3.40.605.10">
    <property type="entry name" value="Aldehyde Dehydrogenase, Chain A, domain 1"/>
    <property type="match status" value="1"/>
</dbReference>
<gene>
    <name evidence="3" type="ORF">J2S17_004050</name>
</gene>
<comment type="caution">
    <text evidence="3">The sequence shown here is derived from an EMBL/GenBank/DDBJ whole genome shotgun (WGS) entry which is preliminary data.</text>
</comment>
<sequence length="49" mass="5366">MITNPHSKLISFTCLTGVGKHIGKVAGELLKRTALELGGNNLFLKECRR</sequence>
<evidence type="ECO:0000313" key="3">
    <source>
        <dbReference type="EMBL" id="MDQ0272158.1"/>
    </source>
</evidence>